<sequence>MTVRSSRVRAGLGVVVASALLVSVGCGSDASPDVSVTDNATTTTPPVESSAQRGVVFDSEPFTSTAEVAASGASAVKILYGSTSGIDGRETQVSGTVFTPPGTPPEGGWPIVSIGHGTTGISDDCAPSTSPTLFGTIGLVAPFLDSGYVVAVSDFEGLGTPDPHPYLQPDTAAFNVIDAVRAARNVVPDTSTRWATLGLSQGGQASWAAAEEADTYGDGLEFVGAANLSPAADISPIISSDSEVNLSLPQQLLLPYVLEGLSLTHPELERTDYVRGAFEQNYDLLTSCLTSRATEKLGLVGKVTPADTRPATAEDADRIHAWLSDVALPRQRASGPMYVVVGTNDNLIRPEWTEAAVERACAEGDVIEFQARPGEGHADGAAVPGAVAWVKDRFAGVPAPNTCGS</sequence>
<feature type="region of interest" description="Disordered" evidence="1">
    <location>
        <begin position="28"/>
        <end position="51"/>
    </location>
</feature>
<evidence type="ECO:0000256" key="2">
    <source>
        <dbReference type="SAM" id="SignalP"/>
    </source>
</evidence>
<gene>
    <name evidence="3" type="ORF">BS297_20090</name>
</gene>
<dbReference type="Pfam" id="PF03583">
    <property type="entry name" value="LIP"/>
    <property type="match status" value="1"/>
</dbReference>
<feature type="signal peptide" evidence="2">
    <location>
        <begin position="1"/>
        <end position="27"/>
    </location>
</feature>
<dbReference type="PIRSF" id="PIRSF029171">
    <property type="entry name" value="Esterase_LipA"/>
    <property type="match status" value="1"/>
</dbReference>
<dbReference type="InterPro" id="IPR029058">
    <property type="entry name" value="AB_hydrolase_fold"/>
</dbReference>
<dbReference type="SUPFAM" id="SSF53474">
    <property type="entry name" value="alpha/beta-Hydrolases"/>
    <property type="match status" value="1"/>
</dbReference>
<dbReference type="PANTHER" id="PTHR34853">
    <property type="match status" value="1"/>
</dbReference>
<dbReference type="EMBL" id="MRBO01000538">
    <property type="protein sequence ID" value="KAB2583542.1"/>
    <property type="molecule type" value="Genomic_DNA"/>
</dbReference>
<dbReference type="Proteomes" id="UP000325576">
    <property type="component" value="Unassembled WGS sequence"/>
</dbReference>
<keyword evidence="2" id="KW-0732">Signal</keyword>
<organism evidence="3 4">
    <name type="scientific">Rhodococcus erythropolis</name>
    <name type="common">Arthrobacter picolinophilus</name>
    <dbReference type="NCBI Taxonomy" id="1833"/>
    <lineage>
        <taxon>Bacteria</taxon>
        <taxon>Bacillati</taxon>
        <taxon>Actinomycetota</taxon>
        <taxon>Actinomycetes</taxon>
        <taxon>Mycobacteriales</taxon>
        <taxon>Nocardiaceae</taxon>
        <taxon>Rhodococcus</taxon>
        <taxon>Rhodococcus erythropolis group</taxon>
    </lineage>
</organism>
<proteinExistence type="predicted"/>
<protein>
    <submittedName>
        <fullName evidence="3">Lipase</fullName>
    </submittedName>
</protein>
<evidence type="ECO:0000313" key="4">
    <source>
        <dbReference type="Proteomes" id="UP000325576"/>
    </source>
</evidence>
<evidence type="ECO:0000313" key="3">
    <source>
        <dbReference type="EMBL" id="KAB2583542.1"/>
    </source>
</evidence>
<accession>A0A0C2ZRI6</accession>
<dbReference type="GO" id="GO:0016042">
    <property type="term" value="P:lipid catabolic process"/>
    <property type="evidence" value="ECO:0007669"/>
    <property type="project" value="InterPro"/>
</dbReference>
<comment type="caution">
    <text evidence="3">The sequence shown here is derived from an EMBL/GenBank/DDBJ whole genome shotgun (WGS) entry which is preliminary data.</text>
</comment>
<dbReference type="InterPro" id="IPR005152">
    <property type="entry name" value="Lipase_secreted"/>
</dbReference>
<reference evidence="3 4" key="1">
    <citation type="journal article" date="2017" name="Poromechanics V (2013)">
        <title>Genomic Characterization of the Arsenic-Tolerant Actinobacterium, &lt;i&gt;Rhodococcus erythropolis&lt;/i&gt; S43.</title>
        <authorList>
            <person name="Retamal-Morales G."/>
            <person name="Mehnert M."/>
            <person name="Schwabe R."/>
            <person name="Tischler D."/>
            <person name="Schloemann M."/>
            <person name="Levican G.J."/>
        </authorList>
    </citation>
    <scope>NUCLEOTIDE SEQUENCE [LARGE SCALE GENOMIC DNA]</scope>
    <source>
        <strain evidence="3 4">S43</strain>
    </source>
</reference>
<dbReference type="GO" id="GO:0004806">
    <property type="term" value="F:triacylglycerol lipase activity"/>
    <property type="evidence" value="ECO:0007669"/>
    <property type="project" value="InterPro"/>
</dbReference>
<dbReference type="PANTHER" id="PTHR34853:SF1">
    <property type="entry name" value="LIPASE 5"/>
    <property type="match status" value="1"/>
</dbReference>
<evidence type="ECO:0000256" key="1">
    <source>
        <dbReference type="SAM" id="MobiDB-lite"/>
    </source>
</evidence>
<feature type="chain" id="PRO_5041037434" evidence="2">
    <location>
        <begin position="28"/>
        <end position="405"/>
    </location>
</feature>
<dbReference type="AlphaFoldDB" id="A0A0C2ZRI6"/>
<dbReference type="Gene3D" id="3.40.50.1820">
    <property type="entry name" value="alpha/beta hydrolase"/>
    <property type="match status" value="2"/>
</dbReference>
<name>A0A0C2ZRI6_RHOER</name>
<dbReference type="PROSITE" id="PS51257">
    <property type="entry name" value="PROKAR_LIPOPROTEIN"/>
    <property type="match status" value="1"/>
</dbReference>
<feature type="compositionally biased region" description="Polar residues" evidence="1">
    <location>
        <begin position="34"/>
        <end position="51"/>
    </location>
</feature>